<dbReference type="AlphaFoldDB" id="A0A5M3YYQ4"/>
<protein>
    <submittedName>
        <fullName evidence="1">Uncharacterized protein</fullName>
    </submittedName>
</protein>
<name>A0A5M3YYQ4_ASPTE</name>
<proteinExistence type="predicted"/>
<reference evidence="1 2" key="1">
    <citation type="submission" date="2020-01" db="EMBL/GenBank/DDBJ databases">
        <title>Aspergillus terreus IFO 6365 whole genome shotgun sequence.</title>
        <authorList>
            <person name="Kanamasa S."/>
            <person name="Takahashi H."/>
        </authorList>
    </citation>
    <scope>NUCLEOTIDE SEQUENCE [LARGE SCALE GENOMIC DNA]</scope>
    <source>
        <strain evidence="1 2">IFO 6365</strain>
    </source>
</reference>
<comment type="caution">
    <text evidence="1">The sequence shown here is derived from an EMBL/GenBank/DDBJ whole genome shotgun (WGS) entry which is preliminary data.</text>
</comment>
<dbReference type="VEuPathDB" id="FungiDB:ATEG_02388"/>
<gene>
    <name evidence="1" type="ORF">ATEIFO6365_0002048400</name>
</gene>
<sequence>MNITEGVEVDPVTRQIFDYAEKTTVLDLEDWVSILTLCLSPLIAHILSGVPTVVRRCPKPPSWIDTLCLYNPTSILWRYLAIADRRARYHRTWSPADMAASNALFWTSDGFDGSEEMMYKSRAFCTRVPRESRTKVFSVDTVKTLITTAQGVQALFVLVRGIMALASMKYHHPFNATMAMDTVFYPLAVFGLLRLSAAPWLTELYTYAEHASYESDTVFTPQGAHHPISYPLPPSADDSELGTKHATTSGTENSTTFLDTQVDADDAAKNSAPTGTIAPIVIRTVYILFICIILGICVCYVIPYYGAASMAVVTSSAASVLILLAAVYILMSGMSAVLFTIYLIRGGQTTTTVIPCIRSWWYRLYTMVLVLGGLALIILSGVFTRRTPCGKLTMFPAIYDNQVCQGLRLDSGVENGAIGFVIRNMELTPPNWMVPLDGWCSGTMGEKLVPFVDAESLQKLL</sequence>
<organism evidence="1 2">
    <name type="scientific">Aspergillus terreus</name>
    <dbReference type="NCBI Taxonomy" id="33178"/>
    <lineage>
        <taxon>Eukaryota</taxon>
        <taxon>Fungi</taxon>
        <taxon>Dikarya</taxon>
        <taxon>Ascomycota</taxon>
        <taxon>Pezizomycotina</taxon>
        <taxon>Eurotiomycetes</taxon>
        <taxon>Eurotiomycetidae</taxon>
        <taxon>Eurotiales</taxon>
        <taxon>Aspergillaceae</taxon>
        <taxon>Aspergillus</taxon>
        <taxon>Aspergillus subgen. Circumdati</taxon>
    </lineage>
</organism>
<evidence type="ECO:0000313" key="2">
    <source>
        <dbReference type="Proteomes" id="UP000452235"/>
    </source>
</evidence>
<keyword evidence="2" id="KW-1185">Reference proteome</keyword>
<dbReference type="OrthoDB" id="4586224at2759"/>
<evidence type="ECO:0000313" key="1">
    <source>
        <dbReference type="EMBL" id="GFF13373.1"/>
    </source>
</evidence>
<dbReference type="Proteomes" id="UP000452235">
    <property type="component" value="Unassembled WGS sequence"/>
</dbReference>
<dbReference type="EMBL" id="BLJY01000002">
    <property type="protein sequence ID" value="GFF13373.1"/>
    <property type="molecule type" value="Genomic_DNA"/>
</dbReference>
<accession>A0A5M3YYQ4</accession>